<dbReference type="EMBL" id="JABFTP020000042">
    <property type="protein sequence ID" value="KAL3271982.1"/>
    <property type="molecule type" value="Genomic_DNA"/>
</dbReference>
<proteinExistence type="predicted"/>
<evidence type="ECO:0000313" key="2">
    <source>
        <dbReference type="Proteomes" id="UP001516400"/>
    </source>
</evidence>
<evidence type="ECO:0000313" key="1">
    <source>
        <dbReference type="EMBL" id="KAL3271982.1"/>
    </source>
</evidence>
<dbReference type="Proteomes" id="UP001516400">
    <property type="component" value="Unassembled WGS sequence"/>
</dbReference>
<comment type="caution">
    <text evidence="1">The sequence shown here is derived from an EMBL/GenBank/DDBJ whole genome shotgun (WGS) entry which is preliminary data.</text>
</comment>
<gene>
    <name evidence="1" type="ORF">HHI36_022451</name>
</gene>
<dbReference type="AlphaFoldDB" id="A0ABD2N089"/>
<organism evidence="1 2">
    <name type="scientific">Cryptolaemus montrouzieri</name>
    <dbReference type="NCBI Taxonomy" id="559131"/>
    <lineage>
        <taxon>Eukaryota</taxon>
        <taxon>Metazoa</taxon>
        <taxon>Ecdysozoa</taxon>
        <taxon>Arthropoda</taxon>
        <taxon>Hexapoda</taxon>
        <taxon>Insecta</taxon>
        <taxon>Pterygota</taxon>
        <taxon>Neoptera</taxon>
        <taxon>Endopterygota</taxon>
        <taxon>Coleoptera</taxon>
        <taxon>Polyphaga</taxon>
        <taxon>Cucujiformia</taxon>
        <taxon>Coccinelloidea</taxon>
        <taxon>Coccinellidae</taxon>
        <taxon>Scymninae</taxon>
        <taxon>Scymnini</taxon>
        <taxon>Cryptolaemus</taxon>
    </lineage>
</organism>
<accession>A0ABD2N089</accession>
<name>A0ABD2N089_9CUCU</name>
<protein>
    <submittedName>
        <fullName evidence="1">Uncharacterized protein</fullName>
    </submittedName>
</protein>
<reference evidence="1 2" key="1">
    <citation type="journal article" date="2021" name="BMC Biol.">
        <title>Horizontally acquired antibacterial genes associated with adaptive radiation of ladybird beetles.</title>
        <authorList>
            <person name="Li H.S."/>
            <person name="Tang X.F."/>
            <person name="Huang Y.H."/>
            <person name="Xu Z.Y."/>
            <person name="Chen M.L."/>
            <person name="Du X.Y."/>
            <person name="Qiu B.Y."/>
            <person name="Chen P.T."/>
            <person name="Zhang W."/>
            <person name="Slipinski A."/>
            <person name="Escalona H.E."/>
            <person name="Waterhouse R.M."/>
            <person name="Zwick A."/>
            <person name="Pang H."/>
        </authorList>
    </citation>
    <scope>NUCLEOTIDE SEQUENCE [LARGE SCALE GENOMIC DNA]</scope>
    <source>
        <strain evidence="1">SYSU2018</strain>
    </source>
</reference>
<keyword evidence="2" id="KW-1185">Reference proteome</keyword>
<sequence length="121" mass="14088">MCRIFVNSKINKILNRSEQLVNDKKLVEEFNHYFSKIGQQLAERIEKTERFENYEKSTNNTPFLYPADPVEVEKTIDVLKDGKAARYDGIISEVLKKIKHEISEPISLLTNLCFEKGKKLP</sequence>